<dbReference type="GO" id="GO:0007156">
    <property type="term" value="P:homophilic cell adhesion via plasma membrane adhesion molecules"/>
    <property type="evidence" value="ECO:0007669"/>
    <property type="project" value="InterPro"/>
</dbReference>
<dbReference type="PROSITE" id="PS00232">
    <property type="entry name" value="CADHERIN_1"/>
    <property type="match status" value="2"/>
</dbReference>
<dbReference type="RefSeq" id="XP_042563906.1">
    <property type="nucleotide sequence ID" value="XM_042707972.1"/>
</dbReference>
<dbReference type="GO" id="GO:0005737">
    <property type="term" value="C:cytoplasm"/>
    <property type="evidence" value="ECO:0007669"/>
    <property type="project" value="TreeGrafter"/>
</dbReference>
<dbReference type="GO" id="GO:0016342">
    <property type="term" value="C:catenin complex"/>
    <property type="evidence" value="ECO:0007669"/>
    <property type="project" value="TreeGrafter"/>
</dbReference>
<dbReference type="GeneID" id="116220868"/>
<dbReference type="Pfam" id="PF00028">
    <property type="entry name" value="Cadherin"/>
    <property type="match status" value="2"/>
</dbReference>
<evidence type="ECO:0000256" key="4">
    <source>
        <dbReference type="ARBA" id="ARBA00022737"/>
    </source>
</evidence>
<feature type="domain" description="Cadherin" evidence="10">
    <location>
        <begin position="227"/>
        <end position="333"/>
    </location>
</feature>
<keyword evidence="6" id="KW-0130">Cell adhesion</keyword>
<keyword evidence="11" id="KW-1185">Reference proteome</keyword>
<dbReference type="GO" id="GO:0034332">
    <property type="term" value="P:adherens junction organization"/>
    <property type="evidence" value="ECO:0007669"/>
    <property type="project" value="UniProtKB-ARBA"/>
</dbReference>
<evidence type="ECO:0000256" key="5">
    <source>
        <dbReference type="ARBA" id="ARBA00022837"/>
    </source>
</evidence>
<keyword evidence="2" id="KW-1003">Cell membrane</keyword>
<dbReference type="GO" id="GO:0016339">
    <property type="term" value="P:calcium-dependent cell-cell adhesion via plasma membrane cell adhesion molecules"/>
    <property type="evidence" value="ECO:0007669"/>
    <property type="project" value="TreeGrafter"/>
</dbReference>
<dbReference type="KEGG" id="char:116220868"/>
<reference evidence="12" key="1">
    <citation type="submission" date="2025-08" db="UniProtKB">
        <authorList>
            <consortium name="RefSeq"/>
        </authorList>
    </citation>
    <scope>IDENTIFICATION</scope>
</reference>
<dbReference type="GO" id="GO:0005509">
    <property type="term" value="F:calcium ion binding"/>
    <property type="evidence" value="ECO:0007669"/>
    <property type="project" value="UniProtKB-UniRule"/>
</dbReference>
<evidence type="ECO:0000313" key="11">
    <source>
        <dbReference type="Proteomes" id="UP000515152"/>
    </source>
</evidence>
<dbReference type="GO" id="GO:0000902">
    <property type="term" value="P:cell morphogenesis"/>
    <property type="evidence" value="ECO:0007669"/>
    <property type="project" value="TreeGrafter"/>
</dbReference>
<dbReference type="InterPro" id="IPR020894">
    <property type="entry name" value="Cadherin_CS"/>
</dbReference>
<dbReference type="GO" id="GO:0001841">
    <property type="term" value="P:neural tube formation"/>
    <property type="evidence" value="ECO:0007669"/>
    <property type="project" value="UniProtKB-ARBA"/>
</dbReference>
<proteinExistence type="predicted"/>
<dbReference type="FunFam" id="2.60.40.60:FF:000022">
    <property type="entry name" value="Cadherin 2"/>
    <property type="match status" value="1"/>
</dbReference>
<sequence>MPELAHRPHNCPQLTVKSGPAPLCLIQRLAGISHYMLHPLLHLGKDSPDSLFGCIREHFEGYTEIWLEALLRDDVTQENHMISGEMVTRQDQDFHGHEMLRMASGPHQVMGIPCPVSGPAVAHGRLATGIHIHHKCNNMGSSLMKESHAIRLFFPLIFWSAIGSLFLRNVTQGLQGVATRVHAGVLSPQSVQDSGLSLVQEEGLPKSAYAFVGSDETSGVLKRRKREWTIPQIKISENERGPFPVQFAKFRSDEHEDDIVVYNITGPGADQPPINLFIINELGRLYVTQPLDREKQARYTLYVHVVFAGGGQAEDPVEIDIRVIDQNDNEPVFKQNPFLRSVPEASKIGFEFMNVVATDADEPGHANSEIRYKIKSQHPPQPNENMFSINPVTGAIQVNGVNLDREKIHEYILEIQAADLEGEGLTAYSKAIITITDSNDHAPQLNQTHRLRDVQTPSVFINSEEANGRLVSSSQQ</sequence>
<dbReference type="GO" id="GO:0030010">
    <property type="term" value="P:establishment of cell polarity"/>
    <property type="evidence" value="ECO:0007669"/>
    <property type="project" value="UniProtKB-ARBA"/>
</dbReference>
<evidence type="ECO:0000256" key="1">
    <source>
        <dbReference type="ARBA" id="ARBA00004236"/>
    </source>
</evidence>
<dbReference type="Proteomes" id="UP000515152">
    <property type="component" value="Chromosome 6"/>
</dbReference>
<dbReference type="FunFam" id="2.60.40.60:FF:000011">
    <property type="entry name" value="Cadherin 1"/>
    <property type="match status" value="1"/>
</dbReference>
<keyword evidence="3" id="KW-0479">Metal-binding</keyword>
<keyword evidence="4" id="KW-0677">Repeat</keyword>
<dbReference type="AlphaFoldDB" id="A0A8M1KIL2"/>
<dbReference type="GO" id="GO:0005912">
    <property type="term" value="C:adherens junction"/>
    <property type="evidence" value="ECO:0007669"/>
    <property type="project" value="TreeGrafter"/>
</dbReference>
<dbReference type="PANTHER" id="PTHR24027:SF319">
    <property type="entry name" value="CADHERIN-1"/>
    <property type="match status" value="1"/>
</dbReference>
<dbReference type="GO" id="GO:0007498">
    <property type="term" value="P:mesoderm development"/>
    <property type="evidence" value="ECO:0007669"/>
    <property type="project" value="UniProtKB-ARBA"/>
</dbReference>
<keyword evidence="7" id="KW-0472">Membrane</keyword>
<keyword evidence="8" id="KW-0325">Glycoprotein</keyword>
<dbReference type="SMART" id="SM00112">
    <property type="entry name" value="CA"/>
    <property type="match status" value="2"/>
</dbReference>
<protein>
    <submittedName>
        <fullName evidence="12">Cadherin-4-like</fullName>
    </submittedName>
</protein>
<dbReference type="InterPro" id="IPR002126">
    <property type="entry name" value="Cadherin-like_dom"/>
</dbReference>
<dbReference type="GO" id="GO:0042074">
    <property type="term" value="P:cell migration involved in gastrulation"/>
    <property type="evidence" value="ECO:0007669"/>
    <property type="project" value="UniProtKB-ARBA"/>
</dbReference>
<evidence type="ECO:0000256" key="2">
    <source>
        <dbReference type="ARBA" id="ARBA00022475"/>
    </source>
</evidence>
<evidence type="ECO:0000256" key="9">
    <source>
        <dbReference type="PROSITE-ProRule" id="PRU00043"/>
    </source>
</evidence>
<accession>A0A8M1KIL2</accession>
<dbReference type="GO" id="GO:0007043">
    <property type="term" value="P:cell-cell junction assembly"/>
    <property type="evidence" value="ECO:0007669"/>
    <property type="project" value="TreeGrafter"/>
</dbReference>
<evidence type="ECO:0000313" key="12">
    <source>
        <dbReference type="RefSeq" id="XP_042563906.1"/>
    </source>
</evidence>
<keyword evidence="5 9" id="KW-0106">Calcium</keyword>
<comment type="subcellular location">
    <subcellularLocation>
        <location evidence="1">Cell membrane</location>
    </subcellularLocation>
</comment>
<dbReference type="InterPro" id="IPR039808">
    <property type="entry name" value="Cadherin"/>
</dbReference>
<dbReference type="PANTHER" id="PTHR24027">
    <property type="entry name" value="CADHERIN-23"/>
    <property type="match status" value="1"/>
</dbReference>
<dbReference type="PROSITE" id="PS50268">
    <property type="entry name" value="CADHERIN_2"/>
    <property type="match status" value="2"/>
</dbReference>
<dbReference type="CDD" id="cd11304">
    <property type="entry name" value="Cadherin_repeat"/>
    <property type="match status" value="2"/>
</dbReference>
<dbReference type="GO" id="GO:0007398">
    <property type="term" value="P:ectoderm development"/>
    <property type="evidence" value="ECO:0007669"/>
    <property type="project" value="UniProtKB-ARBA"/>
</dbReference>
<evidence type="ECO:0000259" key="10">
    <source>
        <dbReference type="PROSITE" id="PS50268"/>
    </source>
</evidence>
<dbReference type="GO" id="GO:0001764">
    <property type="term" value="P:neuron migration"/>
    <property type="evidence" value="ECO:0007669"/>
    <property type="project" value="UniProtKB-ARBA"/>
</dbReference>
<dbReference type="GO" id="GO:0045296">
    <property type="term" value="F:cadherin binding"/>
    <property type="evidence" value="ECO:0007669"/>
    <property type="project" value="TreeGrafter"/>
</dbReference>
<gene>
    <name evidence="12" type="primary">LOC116220868</name>
</gene>
<evidence type="ECO:0000256" key="3">
    <source>
        <dbReference type="ARBA" id="ARBA00022723"/>
    </source>
</evidence>
<evidence type="ECO:0000256" key="6">
    <source>
        <dbReference type="ARBA" id="ARBA00022889"/>
    </source>
</evidence>
<evidence type="ECO:0000256" key="7">
    <source>
        <dbReference type="ARBA" id="ARBA00023136"/>
    </source>
</evidence>
<organism evidence="11 12">
    <name type="scientific">Clupea harengus</name>
    <name type="common">Atlantic herring</name>
    <dbReference type="NCBI Taxonomy" id="7950"/>
    <lineage>
        <taxon>Eukaryota</taxon>
        <taxon>Metazoa</taxon>
        <taxon>Chordata</taxon>
        <taxon>Craniata</taxon>
        <taxon>Vertebrata</taxon>
        <taxon>Euteleostomi</taxon>
        <taxon>Actinopterygii</taxon>
        <taxon>Neopterygii</taxon>
        <taxon>Teleostei</taxon>
        <taxon>Clupei</taxon>
        <taxon>Clupeiformes</taxon>
        <taxon>Clupeoidei</taxon>
        <taxon>Clupeidae</taxon>
        <taxon>Clupea</taxon>
    </lineage>
</organism>
<feature type="domain" description="Cadherin" evidence="10">
    <location>
        <begin position="334"/>
        <end position="445"/>
    </location>
</feature>
<name>A0A8M1KIL2_CLUHA</name>
<dbReference type="GO" id="GO:0008013">
    <property type="term" value="F:beta-catenin binding"/>
    <property type="evidence" value="ECO:0007669"/>
    <property type="project" value="TreeGrafter"/>
</dbReference>
<evidence type="ECO:0000256" key="8">
    <source>
        <dbReference type="ARBA" id="ARBA00023180"/>
    </source>
</evidence>
<dbReference type="GO" id="GO:0044331">
    <property type="term" value="P:cell-cell adhesion mediated by cadherin"/>
    <property type="evidence" value="ECO:0007669"/>
    <property type="project" value="TreeGrafter"/>
</dbReference>
<dbReference type="OrthoDB" id="6079678at2759"/>